<evidence type="ECO:0000256" key="6">
    <source>
        <dbReference type="SAM" id="MobiDB-lite"/>
    </source>
</evidence>
<dbReference type="InterPro" id="IPR003657">
    <property type="entry name" value="WRKY_dom"/>
</dbReference>
<keyword evidence="4" id="KW-0804">Transcription</keyword>
<reference evidence="8 9" key="1">
    <citation type="submission" date="2024-01" db="EMBL/GenBank/DDBJ databases">
        <title>The genomes of 5 underutilized Papilionoideae crops provide insights into root nodulation and disease resistanc.</title>
        <authorList>
            <person name="Jiang F."/>
        </authorList>
    </citation>
    <scope>NUCLEOTIDE SEQUENCE [LARGE SCALE GENOMIC DNA]</scope>
    <source>
        <strain evidence="8">DUOXIRENSHENG_FW03</strain>
        <tissue evidence="8">Leaves</tissue>
    </source>
</reference>
<dbReference type="Proteomes" id="UP001386955">
    <property type="component" value="Unassembled WGS sequence"/>
</dbReference>
<evidence type="ECO:0000256" key="1">
    <source>
        <dbReference type="ARBA" id="ARBA00004123"/>
    </source>
</evidence>
<evidence type="ECO:0000313" key="9">
    <source>
        <dbReference type="Proteomes" id="UP001386955"/>
    </source>
</evidence>
<name>A0AAN9XGZ5_PSOTE</name>
<comment type="caution">
    <text evidence="8">The sequence shown here is derived from an EMBL/GenBank/DDBJ whole genome shotgun (WGS) entry which is preliminary data.</text>
</comment>
<dbReference type="GO" id="GO:0003700">
    <property type="term" value="F:DNA-binding transcription factor activity"/>
    <property type="evidence" value="ECO:0007669"/>
    <property type="project" value="InterPro"/>
</dbReference>
<evidence type="ECO:0000313" key="8">
    <source>
        <dbReference type="EMBL" id="KAK7391869.1"/>
    </source>
</evidence>
<evidence type="ECO:0000256" key="5">
    <source>
        <dbReference type="ARBA" id="ARBA00023242"/>
    </source>
</evidence>
<evidence type="ECO:0000256" key="3">
    <source>
        <dbReference type="ARBA" id="ARBA00023125"/>
    </source>
</evidence>
<dbReference type="EMBL" id="JAYMYS010000005">
    <property type="protein sequence ID" value="KAK7391869.1"/>
    <property type="molecule type" value="Genomic_DNA"/>
</dbReference>
<dbReference type="AlphaFoldDB" id="A0AAN9XGZ5"/>
<keyword evidence="3" id="KW-0238">DNA-binding</keyword>
<dbReference type="SMART" id="SM00774">
    <property type="entry name" value="WRKY"/>
    <property type="match status" value="1"/>
</dbReference>
<proteinExistence type="predicted"/>
<dbReference type="GO" id="GO:0043565">
    <property type="term" value="F:sequence-specific DNA binding"/>
    <property type="evidence" value="ECO:0007669"/>
    <property type="project" value="InterPro"/>
</dbReference>
<evidence type="ECO:0000256" key="4">
    <source>
        <dbReference type="ARBA" id="ARBA00023163"/>
    </source>
</evidence>
<comment type="subcellular location">
    <subcellularLocation>
        <location evidence="1">Nucleus</location>
    </subcellularLocation>
</comment>
<dbReference type="PROSITE" id="PS50811">
    <property type="entry name" value="WRKY"/>
    <property type="match status" value="1"/>
</dbReference>
<sequence length="387" mass="43722">MCVHSSQQKLHWFKLYPGGVEAISQIMSFKIHHTKSITMENNNHHRNNKEIIKSDSDERGSRDFSVTKERRCFVFDLNESIINAGPEASPRIDINLVPISEVSADNNCLAVMEECQSLARAVNMPLAPPTQDSEQVHSFNDAEKEKFPFDLNAALEEEEEPFSNETNKPPESASADNIRPLPSNDSDVTLDVPADNDYEDRGSAVKGGSASRNRKRQSSVEKYDEKGGLRGEISVAVQIESEQERIVCDGYRWRKYGQKTIIGHLFPRSRDIWITLEGEFCQYPKLCRTSDLHKSSYCQEIYEAQLFWKSINNIHIASSSTTPHMHYSLLNNANPTPYRSYGLNPSPQPGASMFPSFSRGRFQDRVNGDYASSSVFPFGATDARDRL</sequence>
<dbReference type="Pfam" id="PF03106">
    <property type="entry name" value="WRKY"/>
    <property type="match status" value="1"/>
</dbReference>
<evidence type="ECO:0000256" key="2">
    <source>
        <dbReference type="ARBA" id="ARBA00023015"/>
    </source>
</evidence>
<accession>A0AAN9XGZ5</accession>
<gene>
    <name evidence="8" type="ORF">VNO78_20292</name>
</gene>
<dbReference type="InterPro" id="IPR036576">
    <property type="entry name" value="WRKY_dom_sf"/>
</dbReference>
<keyword evidence="2" id="KW-0805">Transcription regulation</keyword>
<feature type="domain" description="WRKY" evidence="7">
    <location>
        <begin position="242"/>
        <end position="269"/>
    </location>
</feature>
<evidence type="ECO:0000259" key="7">
    <source>
        <dbReference type="PROSITE" id="PS50811"/>
    </source>
</evidence>
<organism evidence="8 9">
    <name type="scientific">Psophocarpus tetragonolobus</name>
    <name type="common">Winged bean</name>
    <name type="synonym">Dolichos tetragonolobus</name>
    <dbReference type="NCBI Taxonomy" id="3891"/>
    <lineage>
        <taxon>Eukaryota</taxon>
        <taxon>Viridiplantae</taxon>
        <taxon>Streptophyta</taxon>
        <taxon>Embryophyta</taxon>
        <taxon>Tracheophyta</taxon>
        <taxon>Spermatophyta</taxon>
        <taxon>Magnoliopsida</taxon>
        <taxon>eudicotyledons</taxon>
        <taxon>Gunneridae</taxon>
        <taxon>Pentapetalae</taxon>
        <taxon>rosids</taxon>
        <taxon>fabids</taxon>
        <taxon>Fabales</taxon>
        <taxon>Fabaceae</taxon>
        <taxon>Papilionoideae</taxon>
        <taxon>50 kb inversion clade</taxon>
        <taxon>NPAAA clade</taxon>
        <taxon>indigoferoid/millettioid clade</taxon>
        <taxon>Phaseoleae</taxon>
        <taxon>Psophocarpus</taxon>
    </lineage>
</organism>
<keyword evidence="9" id="KW-1185">Reference proteome</keyword>
<dbReference type="GO" id="GO:0005634">
    <property type="term" value="C:nucleus"/>
    <property type="evidence" value="ECO:0007669"/>
    <property type="project" value="UniProtKB-SubCell"/>
</dbReference>
<feature type="region of interest" description="Disordered" evidence="6">
    <location>
        <begin position="157"/>
        <end position="225"/>
    </location>
</feature>
<dbReference type="Gene3D" id="2.20.25.80">
    <property type="entry name" value="WRKY domain"/>
    <property type="match status" value="1"/>
</dbReference>
<keyword evidence="5" id="KW-0539">Nucleus</keyword>
<dbReference type="SUPFAM" id="SSF118290">
    <property type="entry name" value="WRKY DNA-binding domain"/>
    <property type="match status" value="1"/>
</dbReference>
<protein>
    <recommendedName>
        <fullName evidence="7">WRKY domain-containing protein</fullName>
    </recommendedName>
</protein>